<dbReference type="InterPro" id="IPR000701">
    <property type="entry name" value="SuccDH_FuR_B_TM-su"/>
</dbReference>
<sequence>MSDRPLSPHLQIYKVQVTSLFSIMHRLTGILLFLLLMILSWYFILHIYFPELLIVRYLNALLFTPVAKLAYVLCFISFVYHFLNGIRHLLWDIGLNLEITGVSRSAILLTVTLLLSTIAFLFMFI</sequence>
<dbReference type="Pfam" id="PF01127">
    <property type="entry name" value="Sdh_cyt"/>
    <property type="match status" value="1"/>
</dbReference>
<keyword evidence="6 14" id="KW-0349">Heme</keyword>
<comment type="function">
    <text evidence="1">Membrane-anchoring subunit of succinate dehydrogenase (SDH).</text>
</comment>
<dbReference type="SUPFAM" id="SSF81343">
    <property type="entry name" value="Fumarate reductase respiratory complex transmembrane subunits"/>
    <property type="match status" value="1"/>
</dbReference>
<proteinExistence type="inferred from homology"/>
<keyword evidence="11 14" id="KW-0408">Iron</keyword>
<dbReference type="Proteomes" id="UP000217566">
    <property type="component" value="Unassembled WGS sequence"/>
</dbReference>
<dbReference type="UniPathway" id="UPA00223"/>
<organism evidence="16">
    <name type="scientific">Wolbachia pipientis</name>
    <dbReference type="NCBI Taxonomy" id="955"/>
    <lineage>
        <taxon>Bacteria</taxon>
        <taxon>Pseudomonadati</taxon>
        <taxon>Pseudomonadota</taxon>
        <taxon>Alphaproteobacteria</taxon>
        <taxon>Rickettsiales</taxon>
        <taxon>Anaplasmataceae</taxon>
        <taxon>Wolbachieae</taxon>
        <taxon>Wolbachia</taxon>
    </lineage>
</organism>
<comment type="subcellular location">
    <subcellularLocation>
        <location evidence="2">Membrane</location>
        <topology evidence="2">Multi-pass membrane protein</topology>
    </subcellularLocation>
</comment>
<feature type="binding site" description="axial binding residue" evidence="14">
    <location>
        <position position="81"/>
    </location>
    <ligand>
        <name>heme</name>
        <dbReference type="ChEBI" id="CHEBI:30413"/>
        <note>ligand shared with second transmembrane subunit</note>
    </ligand>
    <ligandPart>
        <name>Fe</name>
        <dbReference type="ChEBI" id="CHEBI:18248"/>
    </ligandPart>
</feature>
<keyword evidence="7 15" id="KW-0812">Transmembrane</keyword>
<evidence type="ECO:0000256" key="3">
    <source>
        <dbReference type="ARBA" id="ARBA00005163"/>
    </source>
</evidence>
<dbReference type="AlphaFoldDB" id="A0A6H2NSM3"/>
<evidence type="ECO:0000256" key="6">
    <source>
        <dbReference type="ARBA" id="ARBA00022617"/>
    </source>
</evidence>
<dbReference type="InterPro" id="IPR034804">
    <property type="entry name" value="SQR/QFR_C/D"/>
</dbReference>
<gene>
    <name evidence="16" type="primary">sdhC</name>
    <name evidence="16" type="ORF">COM43_005065</name>
</gene>
<comment type="caution">
    <text evidence="16">The sequence shown here is derived from an EMBL/GenBank/DDBJ whole genome shotgun (WGS) entry which is preliminary data.</text>
</comment>
<keyword evidence="12 15" id="KW-0472">Membrane</keyword>
<keyword evidence="9" id="KW-0813">Transport</keyword>
<dbReference type="PROSITE" id="PS01000">
    <property type="entry name" value="SDH_CYT_1"/>
    <property type="match status" value="1"/>
</dbReference>
<evidence type="ECO:0000256" key="13">
    <source>
        <dbReference type="ARBA" id="ARBA00025912"/>
    </source>
</evidence>
<evidence type="ECO:0000256" key="11">
    <source>
        <dbReference type="ARBA" id="ARBA00023004"/>
    </source>
</evidence>
<dbReference type="Gene3D" id="1.20.1300.10">
    <property type="entry name" value="Fumarate reductase/succinate dehydrogenase, transmembrane subunit"/>
    <property type="match status" value="1"/>
</dbReference>
<reference evidence="16" key="1">
    <citation type="submission" date="2019-07" db="EMBL/GenBank/DDBJ databases">
        <title>Genome assemblies of Wolbachia strains wAlbA and wAlbB in wild caught Aedes albopictus specimens.</title>
        <authorList>
            <person name="Kulkarni A."/>
            <person name="Yu W."/>
            <person name="Xue R.-D."/>
            <person name="Ma Y."/>
            <person name="Xu J."/>
        </authorList>
    </citation>
    <scope>NUCLEOTIDE SEQUENCE</scope>
    <source>
        <strain evidence="16">FL2016</strain>
    </source>
</reference>
<evidence type="ECO:0000256" key="12">
    <source>
        <dbReference type="ARBA" id="ARBA00023136"/>
    </source>
</evidence>
<feature type="transmembrane region" description="Helical" evidence="15">
    <location>
        <begin position="27"/>
        <end position="49"/>
    </location>
</feature>
<accession>A0A6H2NSM3</accession>
<evidence type="ECO:0000256" key="4">
    <source>
        <dbReference type="ARBA" id="ARBA00007244"/>
    </source>
</evidence>
<evidence type="ECO:0000256" key="14">
    <source>
        <dbReference type="PIRSR" id="PIRSR000178-1"/>
    </source>
</evidence>
<dbReference type="PROSITE" id="PS01001">
    <property type="entry name" value="SDH_CYT_2"/>
    <property type="match status" value="1"/>
</dbReference>
<evidence type="ECO:0000256" key="1">
    <source>
        <dbReference type="ARBA" id="ARBA00004050"/>
    </source>
</evidence>
<dbReference type="GO" id="GO:0016020">
    <property type="term" value="C:membrane"/>
    <property type="evidence" value="ECO:0007669"/>
    <property type="project" value="UniProtKB-SubCell"/>
</dbReference>
<dbReference type="GO" id="GO:0006099">
    <property type="term" value="P:tricarboxylic acid cycle"/>
    <property type="evidence" value="ECO:0007669"/>
    <property type="project" value="UniProtKB-UniPathway"/>
</dbReference>
<keyword evidence="10 15" id="KW-1133">Transmembrane helix</keyword>
<comment type="similarity">
    <text evidence="4">Belongs to the cytochrome b560 family.</text>
</comment>
<comment type="pathway">
    <text evidence="3">Carbohydrate metabolism; tricarboxylic acid cycle.</text>
</comment>
<keyword evidence="9" id="KW-0249">Electron transport</keyword>
<dbReference type="PIRSF" id="PIRSF000178">
    <property type="entry name" value="SDH_cyt_b560"/>
    <property type="match status" value="1"/>
</dbReference>
<evidence type="ECO:0000256" key="15">
    <source>
        <dbReference type="SAM" id="Phobius"/>
    </source>
</evidence>
<evidence type="ECO:0000256" key="7">
    <source>
        <dbReference type="ARBA" id="ARBA00022692"/>
    </source>
</evidence>
<evidence type="ECO:0000256" key="2">
    <source>
        <dbReference type="ARBA" id="ARBA00004141"/>
    </source>
</evidence>
<dbReference type="CDD" id="cd03499">
    <property type="entry name" value="SQR_TypeC_SdhC"/>
    <property type="match status" value="1"/>
</dbReference>
<dbReference type="EMBL" id="NWVK02000290">
    <property type="protein sequence ID" value="TVS83903.1"/>
    <property type="molecule type" value="Genomic_DNA"/>
</dbReference>
<evidence type="ECO:0000256" key="10">
    <source>
        <dbReference type="ARBA" id="ARBA00022989"/>
    </source>
</evidence>
<dbReference type="GO" id="GO:0009055">
    <property type="term" value="F:electron transfer activity"/>
    <property type="evidence" value="ECO:0007669"/>
    <property type="project" value="InterPro"/>
</dbReference>
<dbReference type="InterPro" id="IPR018495">
    <property type="entry name" value="Succ_DH_cyt_bsu_CS"/>
</dbReference>
<comment type="cofactor">
    <cofactor evidence="14">
        <name>heme</name>
        <dbReference type="ChEBI" id="CHEBI:30413"/>
    </cofactor>
    <text evidence="14">The heme is bound between the two transmembrane subunits.</text>
</comment>
<evidence type="ECO:0000256" key="8">
    <source>
        <dbReference type="ARBA" id="ARBA00022723"/>
    </source>
</evidence>
<evidence type="ECO:0000313" key="16">
    <source>
        <dbReference type="EMBL" id="TVS83903.1"/>
    </source>
</evidence>
<dbReference type="GO" id="GO:0046872">
    <property type="term" value="F:metal ion binding"/>
    <property type="evidence" value="ECO:0007669"/>
    <property type="project" value="UniProtKB-KW"/>
</dbReference>
<dbReference type="InterPro" id="IPR014314">
    <property type="entry name" value="Succ_DH_cytb556"/>
</dbReference>
<protein>
    <recommendedName>
        <fullName evidence="5">Succinate dehydrogenase cytochrome b556 subunit</fullName>
    </recommendedName>
</protein>
<feature type="transmembrane region" description="Helical" evidence="15">
    <location>
        <begin position="61"/>
        <end position="83"/>
    </location>
</feature>
<name>A0A6H2NSM3_WOLPI</name>
<dbReference type="PANTHER" id="PTHR10978">
    <property type="entry name" value="SUCCINATE DEHYDROGENASE CYTOCHROME B560 SUBUNIT"/>
    <property type="match status" value="1"/>
</dbReference>
<dbReference type="NCBIfam" id="TIGR02970">
    <property type="entry name" value="succ_dehyd_cytB"/>
    <property type="match status" value="1"/>
</dbReference>
<evidence type="ECO:0000256" key="9">
    <source>
        <dbReference type="ARBA" id="ARBA00022982"/>
    </source>
</evidence>
<evidence type="ECO:0000256" key="5">
    <source>
        <dbReference type="ARBA" id="ARBA00020076"/>
    </source>
</evidence>
<keyword evidence="8 14" id="KW-0479">Metal-binding</keyword>
<dbReference type="OrthoDB" id="9799441at2"/>
<comment type="subunit">
    <text evidence="13">Part of an enzyme complex containing four subunits: a flavoprotein, an iron-sulfur protein, plus two membrane-anchoring proteins, SdhC and SdhD. The complex can form homotrimers.</text>
</comment>
<dbReference type="PANTHER" id="PTHR10978:SF5">
    <property type="entry name" value="SUCCINATE DEHYDROGENASE CYTOCHROME B560 SUBUNIT, MITOCHONDRIAL"/>
    <property type="match status" value="1"/>
</dbReference>
<feature type="transmembrane region" description="Helical" evidence="15">
    <location>
        <begin position="103"/>
        <end position="124"/>
    </location>
</feature>